<dbReference type="AlphaFoldDB" id="A0A8S9MD96"/>
<gene>
    <name evidence="1" type="ORF">F2Q68_00039937</name>
</gene>
<reference evidence="1" key="1">
    <citation type="submission" date="2019-12" db="EMBL/GenBank/DDBJ databases">
        <title>Genome sequencing and annotation of Brassica cretica.</title>
        <authorList>
            <person name="Studholme D.J."/>
            <person name="Sarris P.F."/>
        </authorList>
    </citation>
    <scope>NUCLEOTIDE SEQUENCE</scope>
    <source>
        <strain evidence="1">PFS-001/15</strain>
        <tissue evidence="1">Leaf</tissue>
    </source>
</reference>
<dbReference type="EMBL" id="QGKW02000007">
    <property type="protein sequence ID" value="KAF2617915.1"/>
    <property type="molecule type" value="Genomic_DNA"/>
</dbReference>
<accession>A0A8S9MD96</accession>
<protein>
    <submittedName>
        <fullName evidence="1">Uncharacterized protein</fullName>
    </submittedName>
</protein>
<organism evidence="1 2">
    <name type="scientific">Brassica cretica</name>
    <name type="common">Mustard</name>
    <dbReference type="NCBI Taxonomy" id="69181"/>
    <lineage>
        <taxon>Eukaryota</taxon>
        <taxon>Viridiplantae</taxon>
        <taxon>Streptophyta</taxon>
        <taxon>Embryophyta</taxon>
        <taxon>Tracheophyta</taxon>
        <taxon>Spermatophyta</taxon>
        <taxon>Magnoliopsida</taxon>
        <taxon>eudicotyledons</taxon>
        <taxon>Gunneridae</taxon>
        <taxon>Pentapetalae</taxon>
        <taxon>rosids</taxon>
        <taxon>malvids</taxon>
        <taxon>Brassicales</taxon>
        <taxon>Brassicaceae</taxon>
        <taxon>Brassiceae</taxon>
        <taxon>Brassica</taxon>
    </lineage>
</organism>
<dbReference type="Proteomes" id="UP000712281">
    <property type="component" value="Unassembled WGS sequence"/>
</dbReference>
<evidence type="ECO:0000313" key="2">
    <source>
        <dbReference type="Proteomes" id="UP000712281"/>
    </source>
</evidence>
<sequence>MLKGLKGFSYPFPRPRITVHFRRWWSCVGAARTIETSICSPLFVGHLQTKNTIENFVNSEDDETMIDVARHTNVDIDRHRSTA</sequence>
<proteinExistence type="predicted"/>
<comment type="caution">
    <text evidence="1">The sequence shown here is derived from an EMBL/GenBank/DDBJ whole genome shotgun (WGS) entry which is preliminary data.</text>
</comment>
<evidence type="ECO:0000313" key="1">
    <source>
        <dbReference type="EMBL" id="KAF2617915.1"/>
    </source>
</evidence>
<name>A0A8S9MD96_BRACR</name>